<evidence type="ECO:0000256" key="1">
    <source>
        <dbReference type="SAM" id="MobiDB-lite"/>
    </source>
</evidence>
<dbReference type="InParanoid" id="G5AEK4"/>
<gene>
    <name evidence="2" type="ORF">PHYSODRAFT_263661</name>
</gene>
<feature type="compositionally biased region" description="Acidic residues" evidence="1">
    <location>
        <begin position="295"/>
        <end position="315"/>
    </location>
</feature>
<feature type="region of interest" description="Disordered" evidence="1">
    <location>
        <begin position="1"/>
        <end position="92"/>
    </location>
</feature>
<sequence>MQSSGGPDSAPPFTFLDLGPVVQPSRENTSFLSPAGHVVDPSAPASETLAASTPASRRPQASAAVPVAAVPSSGADGSAGAAPSPTPASAGARGVAGSLQAASSVVASQASAAPAREASASSAVAQALPTPALPSASGASSDPACTQLVLRSSPDSSPLHEPSSNAAHFCRTGDPLPATAHEALGLPPRSSAQWYAVEDIAHHEVQAEVEELREHSERRFANFAQLMVGLHPYNTTFAPCNPRVPLFVPRGMSVREVATAITVNPVLDPRRATAPWVREFTNFHGPPFGLQEDGQPGEDEVSEEEEVEELIEEIESPVAEESSEEAPDESRRAVDAQETSDEATQALGAQDAATATQNSVQGRVTASEAPVEEAPASETPADAPRSPPSAADQAATQSEASPATRLRVLAMVASSSDA</sequence>
<name>G5AEK4_PHYSP</name>
<proteinExistence type="predicted"/>
<dbReference type="AlphaFoldDB" id="G5AEK4"/>
<feature type="region of interest" description="Disordered" evidence="1">
    <location>
        <begin position="283"/>
        <end position="405"/>
    </location>
</feature>
<feature type="compositionally biased region" description="Polar residues" evidence="1">
    <location>
        <begin position="149"/>
        <end position="166"/>
    </location>
</feature>
<feature type="compositionally biased region" description="Low complexity" evidence="1">
    <location>
        <begin position="364"/>
        <end position="395"/>
    </location>
</feature>
<feature type="region of interest" description="Disordered" evidence="1">
    <location>
        <begin position="149"/>
        <end position="174"/>
    </location>
</feature>
<dbReference type="GeneID" id="20639520"/>
<dbReference type="EMBL" id="JH159164">
    <property type="protein sequence ID" value="EGZ06606.1"/>
    <property type="molecule type" value="Genomic_DNA"/>
</dbReference>
<dbReference type="RefSeq" id="XP_009538503.1">
    <property type="nucleotide sequence ID" value="XM_009540208.1"/>
</dbReference>
<feature type="compositionally biased region" description="Low complexity" evidence="1">
    <location>
        <begin position="59"/>
        <end position="92"/>
    </location>
</feature>
<evidence type="ECO:0000313" key="2">
    <source>
        <dbReference type="EMBL" id="EGZ06606.1"/>
    </source>
</evidence>
<keyword evidence="3" id="KW-1185">Reference proteome</keyword>
<organism evidence="2 3">
    <name type="scientific">Phytophthora sojae (strain P6497)</name>
    <name type="common">Soybean stem and root rot agent</name>
    <name type="synonym">Phytophthora megasperma f. sp. glycines</name>
    <dbReference type="NCBI Taxonomy" id="1094619"/>
    <lineage>
        <taxon>Eukaryota</taxon>
        <taxon>Sar</taxon>
        <taxon>Stramenopiles</taxon>
        <taxon>Oomycota</taxon>
        <taxon>Peronosporomycetes</taxon>
        <taxon>Peronosporales</taxon>
        <taxon>Peronosporaceae</taxon>
        <taxon>Phytophthora</taxon>
    </lineage>
</organism>
<dbReference type="Proteomes" id="UP000002640">
    <property type="component" value="Unassembled WGS sequence"/>
</dbReference>
<reference evidence="2 3" key="1">
    <citation type="journal article" date="2006" name="Science">
        <title>Phytophthora genome sequences uncover evolutionary origins and mechanisms of pathogenesis.</title>
        <authorList>
            <person name="Tyler B.M."/>
            <person name="Tripathy S."/>
            <person name="Zhang X."/>
            <person name="Dehal P."/>
            <person name="Jiang R.H."/>
            <person name="Aerts A."/>
            <person name="Arredondo F.D."/>
            <person name="Baxter L."/>
            <person name="Bensasson D."/>
            <person name="Beynon J.L."/>
            <person name="Chapman J."/>
            <person name="Damasceno C.M."/>
            <person name="Dorrance A.E."/>
            <person name="Dou D."/>
            <person name="Dickerman A.W."/>
            <person name="Dubchak I.L."/>
            <person name="Garbelotto M."/>
            <person name="Gijzen M."/>
            <person name="Gordon S.G."/>
            <person name="Govers F."/>
            <person name="Grunwald N.J."/>
            <person name="Huang W."/>
            <person name="Ivors K.L."/>
            <person name="Jones R.W."/>
            <person name="Kamoun S."/>
            <person name="Krampis K."/>
            <person name="Lamour K.H."/>
            <person name="Lee M.K."/>
            <person name="McDonald W.H."/>
            <person name="Medina M."/>
            <person name="Meijer H.J."/>
            <person name="Nordberg E.K."/>
            <person name="Maclean D.J."/>
            <person name="Ospina-Giraldo M.D."/>
            <person name="Morris P.F."/>
            <person name="Phuntumart V."/>
            <person name="Putnam N.H."/>
            <person name="Rash S."/>
            <person name="Rose J.K."/>
            <person name="Sakihama Y."/>
            <person name="Salamov A.A."/>
            <person name="Savidor A."/>
            <person name="Scheuring C.F."/>
            <person name="Smith B.M."/>
            <person name="Sobral B.W."/>
            <person name="Terry A."/>
            <person name="Torto-Alalibo T.A."/>
            <person name="Win J."/>
            <person name="Xu Z."/>
            <person name="Zhang H."/>
            <person name="Grigoriev I.V."/>
            <person name="Rokhsar D.S."/>
            <person name="Boore J.L."/>
        </authorList>
    </citation>
    <scope>NUCLEOTIDE SEQUENCE [LARGE SCALE GENOMIC DNA]</scope>
    <source>
        <strain evidence="2 3">P6497</strain>
    </source>
</reference>
<protein>
    <submittedName>
        <fullName evidence="2">Uncharacterized protein</fullName>
    </submittedName>
</protein>
<evidence type="ECO:0000313" key="3">
    <source>
        <dbReference type="Proteomes" id="UP000002640"/>
    </source>
</evidence>
<accession>G5AEK4</accession>
<feature type="compositionally biased region" description="Polar residues" evidence="1">
    <location>
        <begin position="353"/>
        <end position="362"/>
    </location>
</feature>
<dbReference type="KEGG" id="psoj:PHYSODRAFT_263661"/>